<dbReference type="EMBL" id="LT608275">
    <property type="protein sequence ID" value="SCO61119.1"/>
    <property type="molecule type" value="Genomic_DNA"/>
</dbReference>
<dbReference type="OMA" id="RKNGRIW"/>
<dbReference type="SUPFAM" id="SSF50978">
    <property type="entry name" value="WD40 repeat-like"/>
    <property type="match status" value="1"/>
</dbReference>
<evidence type="ECO:0000313" key="9">
    <source>
        <dbReference type="Proteomes" id="UP000219974"/>
    </source>
</evidence>
<feature type="transmembrane region" description="Helical" evidence="1">
    <location>
        <begin position="2086"/>
        <end position="2108"/>
    </location>
</feature>
<evidence type="ECO:0000313" key="8">
    <source>
        <dbReference type="Proteomes" id="UP000219860"/>
    </source>
</evidence>
<dbReference type="VEuPathDB" id="PlasmoDB:PBANKA_1119000"/>
<feature type="transmembrane region" description="Helical" evidence="1">
    <location>
        <begin position="2120"/>
        <end position="2137"/>
    </location>
</feature>
<evidence type="ECO:0000313" key="6">
    <source>
        <dbReference type="EMBL" id="SCO63199.1"/>
    </source>
</evidence>
<dbReference type="Proteomes" id="UP000220214">
    <property type="component" value="Chromosome 11"/>
</dbReference>
<protein>
    <submittedName>
        <fullName evidence="2">Uncharacterized protein</fullName>
    </submittedName>
</protein>
<evidence type="ECO:0000313" key="5">
    <source>
        <dbReference type="EMBL" id="SCO61119.1"/>
    </source>
</evidence>
<reference evidence="2 7" key="1">
    <citation type="submission" date="2016-02" db="EMBL/GenBank/DDBJ databases">
        <authorList>
            <consortium name="Pathogen Informatics"/>
        </authorList>
    </citation>
    <scope>NUCLEOTIDE SEQUENCE [LARGE SCALE GENOMIC DNA]</scope>
    <source>
        <strain evidence="2 7">K173</strain>
        <strain evidence="3 11">NK65 ny</strain>
        <strain evidence="4 10">NK65e</strain>
        <strain evidence="6 8">SP11 Antwerpcl1</strain>
        <strain evidence="5 9">SP11 RLL</strain>
    </source>
</reference>
<dbReference type="EMBL" id="LT614637">
    <property type="protein sequence ID" value="SCN26780.1"/>
    <property type="molecule type" value="Genomic_DNA"/>
</dbReference>
<dbReference type="Proteomes" id="UP000219860">
    <property type="component" value="Chromosome 11"/>
</dbReference>
<keyword evidence="1" id="KW-1133">Transmembrane helix</keyword>
<feature type="transmembrane region" description="Helical" evidence="1">
    <location>
        <begin position="1828"/>
        <end position="1850"/>
    </location>
</feature>
<evidence type="ECO:0000256" key="1">
    <source>
        <dbReference type="SAM" id="Phobius"/>
    </source>
</evidence>
<proteinExistence type="predicted"/>
<feature type="transmembrane region" description="Helical" evidence="1">
    <location>
        <begin position="1708"/>
        <end position="1726"/>
    </location>
</feature>
<feature type="transmembrane region" description="Helical" evidence="1">
    <location>
        <begin position="820"/>
        <end position="839"/>
    </location>
</feature>
<organism evidence="2 7">
    <name type="scientific">Plasmodium berghei</name>
    <dbReference type="NCBI Taxonomy" id="5821"/>
    <lineage>
        <taxon>Eukaryota</taxon>
        <taxon>Sar</taxon>
        <taxon>Alveolata</taxon>
        <taxon>Apicomplexa</taxon>
        <taxon>Aconoidasida</taxon>
        <taxon>Haemosporida</taxon>
        <taxon>Plasmodiidae</taxon>
        <taxon>Plasmodium</taxon>
        <taxon>Plasmodium (Vinckeia)</taxon>
    </lineage>
</organism>
<sequence length="2270" mass="276252">MKAFSILYKLNVNKKNENDEILFFSLYANKLYFYIGSTNGRIFVFKKKGTCLFNHINFVNVIKSRTSAVITKIFIVDKLKLLIHGTSNGEIFLIKEYKLITGKEVKLKCLKKNIFMLHNKYHKNAISSINVLINEENKLIYLFIGDLDGVLSCFILNKKLKIENEEGCILVIDKINGPINNIEISRNNILVTCEKYNTIISLEDLLLKRENNNKINNFKNIGKKENKNYYKSVFLTTKKQKKNGNTILSLRQNGRIWLSNDEKVINTLVFYYSSYYFFYLFFFNISHYNTSHKRNDQIKNFVFPFHFYKEYFINNKYFITIIHEILEKFTNFNLLLKPNSNVCYKFTNSYFIIFDQINPFAYFFNNHKNAHTYNGLLYYEEKKKMDEINLEKDINNIRNFINEKLQYELKINELGKKGNDQIIECLSFIINNFNDTKEILNRIRAQKIFIINIKTINIEEIINLNLEFLCTEKREIVDKLNTSISPNFVNNQIENPHSLNNTITKKENPNKYNTFLNYENKIYIEKKKNIYIDYLLNDIIIDSMKYGNKLYILYYCENMDNDIYFNFNIKDSMFIYPNYYENDICKNEGNDIQNKKGNHFYLCEIYFQQNYELIKYIIYHIRKKKINELDKSNILIFYLFINIFQNCMKYERKDTGSKYYDANFFSFIEKDINSYDNVNTNVYTFENSKNILIKNIEQIKTNIEKIFIKLKNDKNNILLTDKSCIYQKDFFFFCNNTYNISDNVYLFFHCNIKKIKKLYRILKVIVDKYKYIFQNIITIVVFPNIDKTYLKKENKNFLLINDEDIKNGDLFIKFIQNDEYLLFQILYYFYIFLFLEIIISNYIHRNHNSFTNFPILSNQHSNISLKNEYVQNEKKYNILRNNSCNNLYKKNYKYDNLYIDHVEYTKNKICIESKNNYFHDTMMHMKYRFNYKMCNKNYINLEKNNCLYNYSEIIKKKYLFFKIQNRTIIKSMTLYRNINSMIALRFFKMEEKKKFLMIYNNIKFLNRKKKNIIGKKNLLKLVKQKAGKYAIYFTTNLNKINNLEKKQNKNNIDISTINKTNVIKQTTNLNSLHFISRSINLRNNKCDIKHFDNILKTIFLINNIKKERNNMNNLEYIKKSLTIQDLFKFTNKLYLYKKILQGVYIININEYKQLYEYLFLFEIFSPFFHNSMWIYSFYTNCNIDNKISKEEMDENNNYRQKFISTKYEGKDMINQEKNSCKRIVNFIANTDIQYYKKLINLIQNNNIFLLDILLGIYYTITTEQYVNPKSIIKKFFNFNYLSDYINYIKINQNNSILDNNEKKKYIRLWSYDPNKFEKYDEIQTHVCFCKKNKIKSNILEKIKYNDEYLLNKKNNSFISLNLNLLEQKQTGYKLLQKKKKKINKMKTNFYSIYFDDILNEYINMRNRFFLKKKKNEYNRLIYFKNIDLFDFIKIAYILCKIKLEKYCYLKKKKVWRGIPRKYYKFLQGKYDNVKKVDLCKNNFKNFCYDNKLYYCLCCYKIWMKIKTASNCRYNIFNLYGKCSYVRKRDMLQRHYRNKDNNNNSNNNNYYTKKKKRDGIKYIYNEWNENICVELLEYISKKDKKLCKNLKKKKKKNLYKLFYILVELKWNKTMLLFLNIFKKYKSEELFFLLLLLTKRVFRNKIYPNKNICRKKGIICKGDNYTKIFKKSVSHFYTNYSTILRNKTNFENNAVIFFLLFKLMKNGTNYYFVIMLIIYHFFLDKIFFLENIISQKYKIPKEYFLLYLFLFKNNPFFKKFIFFKSFFLSFHTKGYFLFADYPFIKNILTSCYKLLSFDNSNYLIVLNNSLYLHFFKIYKYFFDNNSFNFSYYHFAFFMLISYFYIGYFKYIIKYLIVFCDIFSELYRILQFTNKKGHMENETYKNQSNTNIFQHIHNYKNQINFLIGNRNDILHKDIPIIFKNKINSNISFFKIKKFKGCVSENSTSQDIQIDTRHYKIKLLKRNNRILHENEYLNLLAKQNLFLENDILNDLDVLMHFFYELLLKLLCEIDFKIFENKIELFIFRHNKNLDIYIQINNFINDFYGNCTLFYNKNQDCSEKKNNEIKNKSTENIINLNFYDKKNNIHVFLEIINLFFNIYYYLFSIKLSFKKKKKIINKNKFYSKYLLIIISILFGLVLKTQERNKTQNKIKAKQTQIVFPFFKDIYFNKNHNKEELYNYSKKLKTKITNVEIKKEGPSLAALFCVLCIIQYVNYFKYMKKKIKQKLIFIINFFGAKENLSYLKQDYKENIYSKNIHEIYKTIIKNIPQNIK</sequence>
<feature type="transmembrane region" description="Helical" evidence="1">
    <location>
        <begin position="2197"/>
        <end position="2214"/>
    </location>
</feature>
<name>A0A0Y9XRX6_PLABE</name>
<evidence type="ECO:0000313" key="3">
    <source>
        <dbReference type="EMBL" id="SCM23798.1"/>
    </source>
</evidence>
<evidence type="ECO:0000313" key="2">
    <source>
        <dbReference type="EMBL" id="CXI63485.1"/>
    </source>
</evidence>
<evidence type="ECO:0000313" key="7">
    <source>
        <dbReference type="Proteomes" id="UP000069549"/>
    </source>
</evidence>
<gene>
    <name evidence="2" type="ORF">PBK173_000284400</name>
    <name evidence="4" type="ORF">PBNK65E_000276600</name>
    <name evidence="3" type="ORF">PBNK65NY_000275800</name>
    <name evidence="6" type="ORF">PBSP11A_000275800</name>
    <name evidence="5" type="ORF">PBSP11RLL_000276100</name>
</gene>
<evidence type="ECO:0000313" key="10">
    <source>
        <dbReference type="Proteomes" id="UP000220214"/>
    </source>
</evidence>
<feature type="transmembrane region" description="Helical" evidence="1">
    <location>
        <begin position="264"/>
        <end position="285"/>
    </location>
</feature>
<dbReference type="EMBL" id="LT160031">
    <property type="protein sequence ID" value="CXI63485.1"/>
    <property type="molecule type" value="Genomic_DNA"/>
</dbReference>
<dbReference type="EMBL" id="LT608259">
    <property type="protein sequence ID" value="SCO63199.1"/>
    <property type="molecule type" value="Genomic_DNA"/>
</dbReference>
<accession>A0A0Y9XRX6</accession>
<dbReference type="EMBL" id="LT608147">
    <property type="protein sequence ID" value="SCM23798.1"/>
    <property type="molecule type" value="Genomic_DNA"/>
</dbReference>
<evidence type="ECO:0000313" key="11">
    <source>
        <dbReference type="Proteomes" id="UP000516480"/>
    </source>
</evidence>
<dbReference type="InterPro" id="IPR036322">
    <property type="entry name" value="WD40_repeat_dom_sf"/>
</dbReference>
<keyword evidence="1" id="KW-0472">Membrane</keyword>
<dbReference type="OrthoDB" id="372550at2759"/>
<dbReference type="Proteomes" id="UP000516480">
    <property type="component" value="Chromosome 11"/>
</dbReference>
<dbReference type="Proteomes" id="UP000219974">
    <property type="component" value="Chromosome 11"/>
</dbReference>
<dbReference type="Proteomes" id="UP000069549">
    <property type="component" value="Chromosome 11"/>
</dbReference>
<evidence type="ECO:0000313" key="4">
    <source>
        <dbReference type="EMBL" id="SCN26780.1"/>
    </source>
</evidence>
<keyword evidence="1" id="KW-0812">Transmembrane</keyword>